<evidence type="ECO:0000313" key="12">
    <source>
        <dbReference type="EMBL" id="ALC48847.1"/>
    </source>
</evidence>
<keyword evidence="3" id="KW-0677">Repeat</keyword>
<evidence type="ECO:0000256" key="8">
    <source>
        <dbReference type="ARBA" id="ARBA00023163"/>
    </source>
</evidence>
<keyword evidence="5" id="KW-0862">Zinc</keyword>
<keyword evidence="7" id="KW-0238">DNA-binding</keyword>
<dbReference type="InterPro" id="IPR036236">
    <property type="entry name" value="Znf_C2H2_sf"/>
</dbReference>
<accession>A0A0M4EUQ1</accession>
<feature type="domain" description="C2H2-type" evidence="11">
    <location>
        <begin position="250"/>
        <end position="277"/>
    </location>
</feature>
<dbReference type="Gene3D" id="3.30.160.60">
    <property type="entry name" value="Classic Zinc Finger"/>
    <property type="match status" value="4"/>
</dbReference>
<dbReference type="GO" id="GO:0008270">
    <property type="term" value="F:zinc ion binding"/>
    <property type="evidence" value="ECO:0007669"/>
    <property type="project" value="UniProtKB-KW"/>
</dbReference>
<dbReference type="AlphaFoldDB" id="A0A0M4EUQ1"/>
<keyword evidence="6" id="KW-0805">Transcription regulation</keyword>
<gene>
    <name evidence="12" type="ORF">Dbus_chrXg703</name>
</gene>
<dbReference type="PANTHER" id="PTHR16515:SF49">
    <property type="entry name" value="GASTRULA ZINC FINGER PROTEIN XLCGF49.1-LIKE-RELATED"/>
    <property type="match status" value="1"/>
</dbReference>
<feature type="domain" description="C2H2-type" evidence="11">
    <location>
        <begin position="164"/>
        <end position="192"/>
    </location>
</feature>
<dbReference type="SMR" id="A0A0M4EUQ1"/>
<comment type="subcellular location">
    <subcellularLocation>
        <location evidence="1">Nucleus</location>
    </subcellularLocation>
</comment>
<feature type="domain" description="C2H2-type" evidence="11">
    <location>
        <begin position="193"/>
        <end position="221"/>
    </location>
</feature>
<feature type="domain" description="C2H2-type" evidence="11">
    <location>
        <begin position="222"/>
        <end position="249"/>
    </location>
</feature>
<dbReference type="PROSITE" id="PS00028">
    <property type="entry name" value="ZINC_FINGER_C2H2_1"/>
    <property type="match status" value="6"/>
</dbReference>
<evidence type="ECO:0000313" key="13">
    <source>
        <dbReference type="Proteomes" id="UP000494163"/>
    </source>
</evidence>
<evidence type="ECO:0000256" key="7">
    <source>
        <dbReference type="ARBA" id="ARBA00023125"/>
    </source>
</evidence>
<keyword evidence="8" id="KW-0804">Transcription</keyword>
<proteinExistence type="predicted"/>
<keyword evidence="2" id="KW-0479">Metal-binding</keyword>
<protein>
    <submittedName>
        <fullName evidence="12">CG11398</fullName>
    </submittedName>
</protein>
<dbReference type="PANTHER" id="PTHR16515">
    <property type="entry name" value="PR DOMAIN ZINC FINGER PROTEIN"/>
    <property type="match status" value="1"/>
</dbReference>
<dbReference type="GO" id="GO:0010468">
    <property type="term" value="P:regulation of gene expression"/>
    <property type="evidence" value="ECO:0007669"/>
    <property type="project" value="TreeGrafter"/>
</dbReference>
<evidence type="ECO:0000256" key="9">
    <source>
        <dbReference type="ARBA" id="ARBA00023242"/>
    </source>
</evidence>
<keyword evidence="13" id="KW-1185">Reference proteome</keyword>
<evidence type="ECO:0000256" key="2">
    <source>
        <dbReference type="ARBA" id="ARBA00022723"/>
    </source>
</evidence>
<dbReference type="OrthoDB" id="8117402at2759"/>
<evidence type="ECO:0000259" key="11">
    <source>
        <dbReference type="PROSITE" id="PS50157"/>
    </source>
</evidence>
<feature type="domain" description="C2H2-type" evidence="11">
    <location>
        <begin position="136"/>
        <end position="163"/>
    </location>
</feature>
<dbReference type="InterPro" id="IPR013087">
    <property type="entry name" value="Znf_C2H2_type"/>
</dbReference>
<evidence type="ECO:0000256" key="6">
    <source>
        <dbReference type="ARBA" id="ARBA00023015"/>
    </source>
</evidence>
<dbReference type="Proteomes" id="UP000494163">
    <property type="component" value="Chromosome X"/>
</dbReference>
<dbReference type="GO" id="GO:0003677">
    <property type="term" value="F:DNA binding"/>
    <property type="evidence" value="ECO:0007669"/>
    <property type="project" value="UniProtKB-KW"/>
</dbReference>
<feature type="domain" description="C2H2-type" evidence="11">
    <location>
        <begin position="278"/>
        <end position="307"/>
    </location>
</feature>
<evidence type="ECO:0000256" key="3">
    <source>
        <dbReference type="ARBA" id="ARBA00022737"/>
    </source>
</evidence>
<dbReference type="SUPFAM" id="SSF57667">
    <property type="entry name" value="beta-beta-alpha zinc fingers"/>
    <property type="match status" value="2"/>
</dbReference>
<evidence type="ECO:0000256" key="5">
    <source>
        <dbReference type="ARBA" id="ARBA00022833"/>
    </source>
</evidence>
<dbReference type="EMBL" id="CP012528">
    <property type="protein sequence ID" value="ALC48847.1"/>
    <property type="molecule type" value="Genomic_DNA"/>
</dbReference>
<sequence length="344" mass="39875">MNRSTKCYLCNCTFNNNKVYEHLFEPRCITSHTTLSNTNTLAELLTMALGTHLDEHKMHSTSICSTCKVTLLNYEALEQQLYEAALEIRLVHEQTLRIYAIAAKGEPQLEYEEIADEEFDKKKLKPAAIRKPLLTHTCGYCPKSFRCLAEQKRHERTHTGERPYKCQHCDQSFTQRSNLRSHKLATHQNIASFKCHKCERSFKRKRLLDAHIKSKHDGLRDLKCQHCAATFSHPVNFKKHMLCHTGVKNYGCQICGKKFSRAENRDIHHFVHSIRKPYACLICGAEYMRRHQLVQHSEIRQHANPEIKRLKPVFSAANNDKLLLLKRAAAVCKQKEVALKINKN</sequence>
<dbReference type="SMART" id="SM00355">
    <property type="entry name" value="ZnF_C2H2"/>
    <property type="match status" value="6"/>
</dbReference>
<name>A0A0M4EUQ1_DROBS</name>
<dbReference type="Pfam" id="PF00096">
    <property type="entry name" value="zf-C2H2"/>
    <property type="match status" value="2"/>
</dbReference>
<organism evidence="12 13">
    <name type="scientific">Drosophila busckii</name>
    <name type="common">Fruit fly</name>
    <dbReference type="NCBI Taxonomy" id="30019"/>
    <lineage>
        <taxon>Eukaryota</taxon>
        <taxon>Metazoa</taxon>
        <taxon>Ecdysozoa</taxon>
        <taxon>Arthropoda</taxon>
        <taxon>Hexapoda</taxon>
        <taxon>Insecta</taxon>
        <taxon>Pterygota</taxon>
        <taxon>Neoptera</taxon>
        <taxon>Endopterygota</taxon>
        <taxon>Diptera</taxon>
        <taxon>Brachycera</taxon>
        <taxon>Muscomorpha</taxon>
        <taxon>Ephydroidea</taxon>
        <taxon>Drosophilidae</taxon>
        <taxon>Drosophila</taxon>
    </lineage>
</organism>
<keyword evidence="4 10" id="KW-0863">Zinc-finger</keyword>
<dbReference type="OMA" id="HTILYEL"/>
<evidence type="ECO:0000256" key="10">
    <source>
        <dbReference type="PROSITE-ProRule" id="PRU00042"/>
    </source>
</evidence>
<reference evidence="12 13" key="1">
    <citation type="submission" date="2015-08" db="EMBL/GenBank/DDBJ databases">
        <title>Ancestral chromatin configuration constrains chromatin evolution on differentiating sex chromosomes in Drosophila.</title>
        <authorList>
            <person name="Zhou Q."/>
            <person name="Bachtrog D."/>
        </authorList>
    </citation>
    <scope>NUCLEOTIDE SEQUENCE [LARGE SCALE GENOMIC DNA]</scope>
    <source>
        <tissue evidence="12">Whole larvae</tissue>
    </source>
</reference>
<dbReference type="InterPro" id="IPR050331">
    <property type="entry name" value="Zinc_finger"/>
</dbReference>
<dbReference type="PROSITE" id="PS50157">
    <property type="entry name" value="ZINC_FINGER_C2H2_2"/>
    <property type="match status" value="6"/>
</dbReference>
<dbReference type="GO" id="GO:0005634">
    <property type="term" value="C:nucleus"/>
    <property type="evidence" value="ECO:0007669"/>
    <property type="project" value="UniProtKB-SubCell"/>
</dbReference>
<dbReference type="FunFam" id="3.30.160.60:FF:002349">
    <property type="entry name" value="Zinc finger and BTB domain-containing 40"/>
    <property type="match status" value="1"/>
</dbReference>
<evidence type="ECO:0000256" key="4">
    <source>
        <dbReference type="ARBA" id="ARBA00022771"/>
    </source>
</evidence>
<keyword evidence="9" id="KW-0539">Nucleus</keyword>
<evidence type="ECO:0000256" key="1">
    <source>
        <dbReference type="ARBA" id="ARBA00004123"/>
    </source>
</evidence>
<dbReference type="STRING" id="30019.A0A0M4EUQ1"/>